<protein>
    <submittedName>
        <fullName evidence="2">Uncharacterized protein</fullName>
    </submittedName>
</protein>
<feature type="region of interest" description="Disordered" evidence="1">
    <location>
        <begin position="291"/>
        <end position="361"/>
    </location>
</feature>
<proteinExistence type="predicted"/>
<dbReference type="InParanoid" id="S8DJ05"/>
<evidence type="ECO:0000256" key="1">
    <source>
        <dbReference type="SAM" id="MobiDB-lite"/>
    </source>
</evidence>
<reference evidence="2 3" key="1">
    <citation type="journal article" date="2012" name="Science">
        <title>The Paleozoic origin of enzymatic lignin decomposition reconstructed from 31 fungal genomes.</title>
        <authorList>
            <person name="Floudas D."/>
            <person name="Binder M."/>
            <person name="Riley R."/>
            <person name="Barry K."/>
            <person name="Blanchette R.A."/>
            <person name="Henrissat B."/>
            <person name="Martinez A.T."/>
            <person name="Otillar R."/>
            <person name="Spatafora J.W."/>
            <person name="Yadav J.S."/>
            <person name="Aerts A."/>
            <person name="Benoit I."/>
            <person name="Boyd A."/>
            <person name="Carlson A."/>
            <person name="Copeland A."/>
            <person name="Coutinho P.M."/>
            <person name="de Vries R.P."/>
            <person name="Ferreira P."/>
            <person name="Findley K."/>
            <person name="Foster B."/>
            <person name="Gaskell J."/>
            <person name="Glotzer D."/>
            <person name="Gorecki P."/>
            <person name="Heitman J."/>
            <person name="Hesse C."/>
            <person name="Hori C."/>
            <person name="Igarashi K."/>
            <person name="Jurgens J.A."/>
            <person name="Kallen N."/>
            <person name="Kersten P."/>
            <person name="Kohler A."/>
            <person name="Kuees U."/>
            <person name="Kumar T.K.A."/>
            <person name="Kuo A."/>
            <person name="LaButti K."/>
            <person name="Larrondo L.F."/>
            <person name="Lindquist E."/>
            <person name="Ling A."/>
            <person name="Lombard V."/>
            <person name="Lucas S."/>
            <person name="Lundell T."/>
            <person name="Martin R."/>
            <person name="McLaughlin D.J."/>
            <person name="Morgenstern I."/>
            <person name="Morin E."/>
            <person name="Murat C."/>
            <person name="Nagy L.G."/>
            <person name="Nolan M."/>
            <person name="Ohm R.A."/>
            <person name="Patyshakuliyeva A."/>
            <person name="Rokas A."/>
            <person name="Ruiz-Duenas F.J."/>
            <person name="Sabat G."/>
            <person name="Salamov A."/>
            <person name="Samejima M."/>
            <person name="Schmutz J."/>
            <person name="Slot J.C."/>
            <person name="St John F."/>
            <person name="Stenlid J."/>
            <person name="Sun H."/>
            <person name="Sun S."/>
            <person name="Syed K."/>
            <person name="Tsang A."/>
            <person name="Wiebenga A."/>
            <person name="Young D."/>
            <person name="Pisabarro A."/>
            <person name="Eastwood D.C."/>
            <person name="Martin F."/>
            <person name="Cullen D."/>
            <person name="Grigoriev I.V."/>
            <person name="Hibbett D.S."/>
        </authorList>
    </citation>
    <scope>NUCLEOTIDE SEQUENCE</scope>
    <source>
        <strain evidence="3">FP-58527</strain>
    </source>
</reference>
<dbReference type="Proteomes" id="UP000015241">
    <property type="component" value="Unassembled WGS sequence"/>
</dbReference>
<dbReference type="OrthoDB" id="2811442at2759"/>
<dbReference type="AlphaFoldDB" id="S8DJ05"/>
<gene>
    <name evidence="2" type="ORF">FOMPIDRAFT_88146</name>
</gene>
<accession>S8DJ05</accession>
<organism evidence="2 3">
    <name type="scientific">Fomitopsis schrenkii</name>
    <name type="common">Brown rot fungus</name>
    <dbReference type="NCBI Taxonomy" id="2126942"/>
    <lineage>
        <taxon>Eukaryota</taxon>
        <taxon>Fungi</taxon>
        <taxon>Dikarya</taxon>
        <taxon>Basidiomycota</taxon>
        <taxon>Agaricomycotina</taxon>
        <taxon>Agaricomycetes</taxon>
        <taxon>Polyporales</taxon>
        <taxon>Fomitopsis</taxon>
    </lineage>
</organism>
<sequence>MRLRYGDPRVKTLVEDWLPPAPRLQASVLGCAVYHNVRHLPVASLGDGDEATLGLVYGVCPLPPGMQCANHMKLATTQMSHEDLKQVREDIARMVPRAMLGGVLYVNGELAPQSKGIYRHVRHPPIGVVTLDAWVYVKDGGVPIRLPLACALRAGEQVEVVFRQPMTCAVLGFDMTDTALRFERFHLPAGKFVPYPRPHEKLYVVKGEHLVYRAADVVDCPGAADLAAGRPFQPKLPSFLDHLRAQRSPSIGRVAGGLQASSGAPAALSSASVLADEFDVSISSPARVLRSGLVLPPTPDSPSTRSAQRRASTSGQRINANAINGSVSAGGKRKRGEPSNMPRKQARTRGRSPEPGDSGEVWEIHDGDLLMLWVI</sequence>
<evidence type="ECO:0000313" key="3">
    <source>
        <dbReference type="Proteomes" id="UP000015241"/>
    </source>
</evidence>
<feature type="compositionally biased region" description="Polar residues" evidence="1">
    <location>
        <begin position="318"/>
        <end position="327"/>
    </location>
</feature>
<feature type="compositionally biased region" description="Low complexity" evidence="1">
    <location>
        <begin position="303"/>
        <end position="317"/>
    </location>
</feature>
<dbReference type="HOGENOM" id="CLU_737773_0_0_1"/>
<keyword evidence="3" id="KW-1185">Reference proteome</keyword>
<dbReference type="EMBL" id="KE504267">
    <property type="protein sequence ID" value="EPS93586.1"/>
    <property type="molecule type" value="Genomic_DNA"/>
</dbReference>
<evidence type="ECO:0000313" key="2">
    <source>
        <dbReference type="EMBL" id="EPS93586.1"/>
    </source>
</evidence>
<name>S8DJ05_FOMSC</name>